<keyword evidence="6 9" id="KW-0812">Transmembrane</keyword>
<evidence type="ECO:0000259" key="10">
    <source>
        <dbReference type="PROSITE" id="PS50928"/>
    </source>
</evidence>
<dbReference type="EMBL" id="PKKO01000002">
    <property type="protein sequence ID" value="PKY72940.1"/>
    <property type="molecule type" value="Genomic_DNA"/>
</dbReference>
<dbReference type="Proteomes" id="UP000235122">
    <property type="component" value="Unassembled WGS sequence"/>
</dbReference>
<comment type="subcellular location">
    <subcellularLocation>
        <location evidence="1 9">Cell membrane</location>
        <topology evidence="1 9">Multi-pass membrane protein</topology>
    </subcellularLocation>
</comment>
<accession>A0A2I1IP84</accession>
<dbReference type="PANTHER" id="PTHR32243">
    <property type="entry name" value="MALTOSE TRANSPORT SYSTEM PERMEASE-RELATED"/>
    <property type="match status" value="1"/>
</dbReference>
<dbReference type="STRING" id="33007.HMPREF3198_01275"/>
<evidence type="ECO:0000256" key="3">
    <source>
        <dbReference type="ARBA" id="ARBA00022448"/>
    </source>
</evidence>
<reference evidence="11 12" key="1">
    <citation type="submission" date="2017-12" db="EMBL/GenBank/DDBJ databases">
        <title>Phylogenetic diversity of female urinary microbiome.</title>
        <authorList>
            <person name="Thomas-White K."/>
            <person name="Wolfe A.J."/>
        </authorList>
    </citation>
    <scope>NUCLEOTIDE SEQUENCE [LARGE SCALE GENOMIC DNA]</scope>
    <source>
        <strain evidence="11 12">UMB0402</strain>
    </source>
</reference>
<feature type="transmembrane region" description="Helical" evidence="9">
    <location>
        <begin position="83"/>
        <end position="104"/>
    </location>
</feature>
<dbReference type="Gene3D" id="1.10.3720.10">
    <property type="entry name" value="MetI-like"/>
    <property type="match status" value="1"/>
</dbReference>
<dbReference type="InterPro" id="IPR050901">
    <property type="entry name" value="BP-dep_ABC_trans_perm"/>
</dbReference>
<dbReference type="InterPro" id="IPR035906">
    <property type="entry name" value="MetI-like_sf"/>
</dbReference>
<organism evidence="11 12">
    <name type="scientific">Winkia neuii</name>
    <dbReference type="NCBI Taxonomy" id="33007"/>
    <lineage>
        <taxon>Bacteria</taxon>
        <taxon>Bacillati</taxon>
        <taxon>Actinomycetota</taxon>
        <taxon>Actinomycetes</taxon>
        <taxon>Actinomycetales</taxon>
        <taxon>Actinomycetaceae</taxon>
        <taxon>Winkia</taxon>
    </lineage>
</organism>
<dbReference type="GO" id="GO:0015423">
    <property type="term" value="F:ABC-type maltose transporter activity"/>
    <property type="evidence" value="ECO:0007669"/>
    <property type="project" value="TreeGrafter"/>
</dbReference>
<evidence type="ECO:0000256" key="6">
    <source>
        <dbReference type="ARBA" id="ARBA00022692"/>
    </source>
</evidence>
<dbReference type="RefSeq" id="WP_024332090.1">
    <property type="nucleotide sequence ID" value="NZ_JASOXK010000008.1"/>
</dbReference>
<protein>
    <submittedName>
        <fullName evidence="11">Sugar ABC transporter permease</fullName>
    </submittedName>
</protein>
<keyword evidence="12" id="KW-1185">Reference proteome</keyword>
<feature type="transmembrane region" description="Helical" evidence="9">
    <location>
        <begin position="256"/>
        <end position="277"/>
    </location>
</feature>
<dbReference type="GO" id="GO:0005886">
    <property type="term" value="C:plasma membrane"/>
    <property type="evidence" value="ECO:0007669"/>
    <property type="project" value="UniProtKB-SubCell"/>
</dbReference>
<feature type="transmembrane region" description="Helical" evidence="9">
    <location>
        <begin position="21"/>
        <end position="42"/>
    </location>
</feature>
<dbReference type="PANTHER" id="PTHR32243:SF50">
    <property type="entry name" value="MALTOSE_MALTODEXTRIN TRANSPORT SYSTEM PERMEASE PROTEIN MALG"/>
    <property type="match status" value="1"/>
</dbReference>
<dbReference type="InterPro" id="IPR000515">
    <property type="entry name" value="MetI-like"/>
</dbReference>
<dbReference type="PROSITE" id="PS50928">
    <property type="entry name" value="ABC_TM1"/>
    <property type="match status" value="1"/>
</dbReference>
<evidence type="ECO:0000313" key="11">
    <source>
        <dbReference type="EMBL" id="PKY72940.1"/>
    </source>
</evidence>
<dbReference type="AlphaFoldDB" id="A0A2I1IP84"/>
<dbReference type="Pfam" id="PF00528">
    <property type="entry name" value="BPD_transp_1"/>
    <property type="match status" value="1"/>
</dbReference>
<keyword evidence="5" id="KW-0762">Sugar transport</keyword>
<name>A0A2I1IP84_9ACTO</name>
<dbReference type="CDD" id="cd06261">
    <property type="entry name" value="TM_PBP2"/>
    <property type="match status" value="1"/>
</dbReference>
<sequence>MSTNTLGRSKKRFGTWLKQVGWKHLLALLVIIYCLLPLLYVLSTALQEHATLTGSNNLFASFSLANFAALGKTKFWTWALNSLFVSSVTAVGAVLMGACAAYAFSRFRFRGRRATLTFLLLVQMFPQMLAFVAIYLLLLAIGEVFPALGLNSLLTLICVYLGGALGSNTFLMYGFFNTIPTSLDEAARIDGASHAQIFWGIIMRLVTPVLAVVGLLSFVATFGDFVIARVVLQDESKLTLAVGLFQWSADERTAPWGQFAAGAVIAAIPVIVLFLFLQKYIVSGLTAGSVKG</sequence>
<gene>
    <name evidence="11" type="ORF">CYJ19_04725</name>
</gene>
<dbReference type="GO" id="GO:0042956">
    <property type="term" value="P:maltodextrin transmembrane transport"/>
    <property type="evidence" value="ECO:0007669"/>
    <property type="project" value="TreeGrafter"/>
</dbReference>
<keyword evidence="3 9" id="KW-0813">Transport</keyword>
<proteinExistence type="inferred from homology"/>
<comment type="similarity">
    <text evidence="2">Belongs to the binding-protein-dependent transport system permease family. MalFG subfamily.</text>
</comment>
<keyword evidence="8 9" id="KW-0472">Membrane</keyword>
<evidence type="ECO:0000256" key="8">
    <source>
        <dbReference type="ARBA" id="ARBA00023136"/>
    </source>
</evidence>
<evidence type="ECO:0000256" key="2">
    <source>
        <dbReference type="ARBA" id="ARBA00009047"/>
    </source>
</evidence>
<dbReference type="GeneID" id="35866526"/>
<evidence type="ECO:0000256" key="5">
    <source>
        <dbReference type="ARBA" id="ARBA00022597"/>
    </source>
</evidence>
<keyword evidence="7 9" id="KW-1133">Transmembrane helix</keyword>
<comment type="caution">
    <text evidence="11">The sequence shown here is derived from an EMBL/GenBank/DDBJ whole genome shotgun (WGS) entry which is preliminary data.</text>
</comment>
<evidence type="ECO:0000256" key="4">
    <source>
        <dbReference type="ARBA" id="ARBA00022475"/>
    </source>
</evidence>
<evidence type="ECO:0000256" key="1">
    <source>
        <dbReference type="ARBA" id="ARBA00004651"/>
    </source>
</evidence>
<feature type="transmembrane region" description="Helical" evidence="9">
    <location>
        <begin position="153"/>
        <end position="176"/>
    </location>
</feature>
<evidence type="ECO:0000313" key="12">
    <source>
        <dbReference type="Proteomes" id="UP000235122"/>
    </source>
</evidence>
<evidence type="ECO:0000256" key="9">
    <source>
        <dbReference type="RuleBase" id="RU363032"/>
    </source>
</evidence>
<dbReference type="SUPFAM" id="SSF161098">
    <property type="entry name" value="MetI-like"/>
    <property type="match status" value="1"/>
</dbReference>
<evidence type="ECO:0000256" key="7">
    <source>
        <dbReference type="ARBA" id="ARBA00022989"/>
    </source>
</evidence>
<keyword evidence="4" id="KW-1003">Cell membrane</keyword>
<feature type="domain" description="ABC transmembrane type-1" evidence="10">
    <location>
        <begin position="79"/>
        <end position="277"/>
    </location>
</feature>
<feature type="transmembrane region" description="Helical" evidence="9">
    <location>
        <begin position="116"/>
        <end position="141"/>
    </location>
</feature>
<feature type="transmembrane region" description="Helical" evidence="9">
    <location>
        <begin position="197"/>
        <end position="222"/>
    </location>
</feature>